<accession>A0A6P1QU37</accession>
<dbReference type="Gene3D" id="3.40.50.2000">
    <property type="entry name" value="Glycogen Phosphorylase B"/>
    <property type="match status" value="2"/>
</dbReference>
<keyword evidence="2" id="KW-1185">Reference proteome</keyword>
<organism evidence="1 2">
    <name type="scientific">Bergeyella cardium</name>
    <dbReference type="NCBI Taxonomy" id="1585976"/>
    <lineage>
        <taxon>Bacteria</taxon>
        <taxon>Pseudomonadati</taxon>
        <taxon>Bacteroidota</taxon>
        <taxon>Flavobacteriia</taxon>
        <taxon>Flavobacteriales</taxon>
        <taxon>Weeksellaceae</taxon>
        <taxon>Bergeyella</taxon>
    </lineage>
</organism>
<dbReference type="InterPro" id="IPR001296">
    <property type="entry name" value="Glyco_trans_1"/>
</dbReference>
<evidence type="ECO:0000313" key="2">
    <source>
        <dbReference type="Proteomes" id="UP000464318"/>
    </source>
</evidence>
<dbReference type="CDD" id="cd03811">
    <property type="entry name" value="GT4_GT28_WabH-like"/>
    <property type="match status" value="1"/>
</dbReference>
<reference evidence="1 2" key="1">
    <citation type="submission" date="2018-04" db="EMBL/GenBank/DDBJ databases">
        <title>Characteristic and Complete Genome Sequencing of A Novel Member of Infective Endocarditis Causative Bacteria: Bergeyella cardium QL-PH.</title>
        <authorList>
            <person name="Pan H."/>
            <person name="Sun E."/>
            <person name="Zhang Y."/>
        </authorList>
    </citation>
    <scope>NUCLEOTIDE SEQUENCE [LARGE SCALE GENOMIC DNA]</scope>
    <source>
        <strain evidence="1 2">HPQL</strain>
    </source>
</reference>
<dbReference type="EMBL" id="CP029149">
    <property type="protein sequence ID" value="QHN64553.1"/>
    <property type="molecule type" value="Genomic_DNA"/>
</dbReference>
<protein>
    <submittedName>
        <fullName evidence="1">Glycosyltransferase</fullName>
    </submittedName>
</protein>
<dbReference type="RefSeq" id="WP_160223682.1">
    <property type="nucleotide sequence ID" value="NZ_CP029149.1"/>
</dbReference>
<name>A0A6P1QU37_9FLAO</name>
<dbReference type="SUPFAM" id="SSF53756">
    <property type="entry name" value="UDP-Glycosyltransferase/glycogen phosphorylase"/>
    <property type="match status" value="1"/>
</dbReference>
<dbReference type="PANTHER" id="PTHR12526">
    <property type="entry name" value="GLYCOSYLTRANSFERASE"/>
    <property type="match status" value="1"/>
</dbReference>
<evidence type="ECO:0000313" key="1">
    <source>
        <dbReference type="EMBL" id="QHN64553.1"/>
    </source>
</evidence>
<dbReference type="PANTHER" id="PTHR12526:SF630">
    <property type="entry name" value="GLYCOSYLTRANSFERASE"/>
    <property type="match status" value="1"/>
</dbReference>
<dbReference type="GO" id="GO:0016757">
    <property type="term" value="F:glycosyltransferase activity"/>
    <property type="evidence" value="ECO:0007669"/>
    <property type="project" value="InterPro"/>
</dbReference>
<dbReference type="Proteomes" id="UP000464318">
    <property type="component" value="Chromosome"/>
</dbReference>
<sequence>MNRKIHLVFHIRSMEIGGIQKVLLEYLANLPREEFEISLITSLYQGELINEIPKDIRTYFIGNGKEFLSKNKYIQKLQLVIRRIKLAFYQKFPNLLYRKLHRKPNIEIAFDIPTFQWVANSPVKDSKKISWLHNDLKNTHANENITLHIIALMKKFDACIMVSDFAKNNIKKYYNTGFKSSFVVNNPANTKDIQKKSNEFNTVLPHPCFIGAGRLIKSKAYDLLLAAHHRLIQEGHQHYIAILGDGPERNNLSEEIGRLGVEKTFLLLGNKTNPYPYFKEADFFIHPSLRESYPMVILENLLLNKPIISTNVGGIPEIIDNGINGVLINPNEDEIYNAMKDFLTQPEWVNKIKEGTKNSSERFNENKIYQQVIDIFKSILK</sequence>
<dbReference type="KEGG" id="bcad:DBX24_00930"/>
<keyword evidence="1" id="KW-0808">Transferase</keyword>
<dbReference type="AlphaFoldDB" id="A0A6P1QU37"/>
<dbReference type="OrthoDB" id="791981at2"/>
<dbReference type="Pfam" id="PF00534">
    <property type="entry name" value="Glycos_transf_1"/>
    <property type="match status" value="1"/>
</dbReference>
<proteinExistence type="predicted"/>
<gene>
    <name evidence="1" type="ORF">DBX24_00930</name>
</gene>